<organism evidence="3">
    <name type="scientific">Nicotiana tabacum</name>
    <name type="common">Common tobacco</name>
    <dbReference type="NCBI Taxonomy" id="4097"/>
    <lineage>
        <taxon>Eukaryota</taxon>
        <taxon>Viridiplantae</taxon>
        <taxon>Streptophyta</taxon>
        <taxon>Embryophyta</taxon>
        <taxon>Tracheophyta</taxon>
        <taxon>Spermatophyta</taxon>
        <taxon>Magnoliopsida</taxon>
        <taxon>eudicotyledons</taxon>
        <taxon>Gunneridae</taxon>
        <taxon>Pentapetalae</taxon>
        <taxon>asterids</taxon>
        <taxon>lamiids</taxon>
        <taxon>Solanales</taxon>
        <taxon>Solanaceae</taxon>
        <taxon>Nicotianoideae</taxon>
        <taxon>Nicotianeae</taxon>
        <taxon>Nicotiana</taxon>
    </lineage>
</organism>
<evidence type="ECO:0000259" key="2">
    <source>
        <dbReference type="Pfam" id="PF03107"/>
    </source>
</evidence>
<dbReference type="PaxDb" id="4097-A0A1S3XLL3"/>
<feature type="domain" description="DC1" evidence="2">
    <location>
        <begin position="14"/>
        <end position="56"/>
    </location>
</feature>
<dbReference type="InterPro" id="IPR004146">
    <property type="entry name" value="DC1"/>
</dbReference>
<reference evidence="3" key="1">
    <citation type="submission" date="2025-08" db="UniProtKB">
        <authorList>
            <consortium name="RefSeq"/>
        </authorList>
    </citation>
    <scope>IDENTIFICATION</scope>
</reference>
<dbReference type="PANTHER" id="PTHR47841">
    <property type="entry name" value="DIACYLGLYCEROL KINASE THETA-LIKE-RELATED"/>
    <property type="match status" value="1"/>
</dbReference>
<dbReference type="OrthoDB" id="1248227at2759"/>
<proteinExistence type="predicted"/>
<keyword evidence="1" id="KW-0677">Repeat</keyword>
<dbReference type="OMA" id="TINHFTH"/>
<dbReference type="InterPro" id="IPR046349">
    <property type="entry name" value="C1-like_sf"/>
</dbReference>
<dbReference type="Gene3D" id="3.30.60.20">
    <property type="match status" value="1"/>
</dbReference>
<sequence length="211" mass="23656">MASLPEDMLLQHFAHPEHLLTIYNSNTEYECDGCYMPGIGKRYCCHGCNFDLHEYCGLCPPFLSSFMHSHQLKLTILEPQADSELVGFCDVCCDPVEGIFYRCNRCNFDVHPLCTQLPRTLRHALHQQQYLSGHANGFSSYRSPPNPSFPSSSNMHNNYMAQHQSHGQAQLQQGGGGRRIGKVMFKLVKTIGIGVISHMMFGVDVSPLFAA</sequence>
<accession>A0A1S3XLL3</accession>
<name>A0A1S3XLL3_TOBAC</name>
<dbReference type="SUPFAM" id="SSF57889">
    <property type="entry name" value="Cysteine-rich domain"/>
    <property type="match status" value="1"/>
</dbReference>
<evidence type="ECO:0000256" key="1">
    <source>
        <dbReference type="ARBA" id="ARBA00022737"/>
    </source>
</evidence>
<evidence type="ECO:0000313" key="3">
    <source>
        <dbReference type="RefSeq" id="XP_016440808.1"/>
    </source>
</evidence>
<dbReference type="KEGG" id="nta:107766525"/>
<dbReference type="PANTHER" id="PTHR47841:SF7">
    <property type="entry name" value="CYSTEINE_HISTIDINE-RICH C1 DOMAIN PROTEIN"/>
    <property type="match status" value="1"/>
</dbReference>
<dbReference type="Pfam" id="PF03107">
    <property type="entry name" value="C1_2"/>
    <property type="match status" value="2"/>
</dbReference>
<protein>
    <recommendedName>
        <fullName evidence="2">DC1 domain-containing protein</fullName>
    </recommendedName>
</protein>
<dbReference type="RefSeq" id="XP_016440808.1">
    <property type="nucleotide sequence ID" value="XM_016585322.1"/>
</dbReference>
<dbReference type="AlphaFoldDB" id="A0A1S3XLL3"/>
<dbReference type="STRING" id="4097.A0A1S3XLL3"/>
<gene>
    <name evidence="3" type="primary">LOC107766525</name>
</gene>
<feature type="domain" description="DC1" evidence="2">
    <location>
        <begin position="67"/>
        <end position="114"/>
    </location>
</feature>